<gene>
    <name evidence="3" type="ORF">C7M84_009209</name>
</gene>
<keyword evidence="2" id="KW-0472">Membrane</keyword>
<sequence>MYQHTHSAMCSPTGVPGGGAGGNDDHHRYRGLPNPADYEITWEDLVIGLHILAVYSGALLALFTVAYCAYKFYRADERKNLARIHFSVLRFNPNILRDIFALASPRAHLPYAATSSGTTGLALAPGYHAAAGEKIRRGACKWRAECEAF</sequence>
<dbReference type="EMBL" id="QCYY01002160">
    <property type="protein sequence ID" value="ROT72404.1"/>
    <property type="molecule type" value="Genomic_DNA"/>
</dbReference>
<feature type="region of interest" description="Disordered" evidence="1">
    <location>
        <begin position="1"/>
        <end position="28"/>
    </location>
</feature>
<keyword evidence="4" id="KW-1185">Reference proteome</keyword>
<protein>
    <submittedName>
        <fullName evidence="3">Uncharacterized protein</fullName>
    </submittedName>
</protein>
<feature type="compositionally biased region" description="Polar residues" evidence="1">
    <location>
        <begin position="1"/>
        <end position="10"/>
    </location>
</feature>
<keyword evidence="2" id="KW-1133">Transmembrane helix</keyword>
<dbReference type="AlphaFoldDB" id="A0A423T7I3"/>
<feature type="transmembrane region" description="Helical" evidence="2">
    <location>
        <begin position="47"/>
        <end position="70"/>
    </location>
</feature>
<evidence type="ECO:0000256" key="2">
    <source>
        <dbReference type="SAM" id="Phobius"/>
    </source>
</evidence>
<reference evidence="3 4" key="1">
    <citation type="submission" date="2018-04" db="EMBL/GenBank/DDBJ databases">
        <authorList>
            <person name="Zhang X."/>
            <person name="Yuan J."/>
            <person name="Li F."/>
            <person name="Xiang J."/>
        </authorList>
    </citation>
    <scope>NUCLEOTIDE SEQUENCE [LARGE SCALE GENOMIC DNA]</scope>
    <source>
        <tissue evidence="3">Muscle</tissue>
    </source>
</reference>
<accession>A0A423T7I3</accession>
<comment type="caution">
    <text evidence="3">The sequence shown here is derived from an EMBL/GenBank/DDBJ whole genome shotgun (WGS) entry which is preliminary data.</text>
</comment>
<organism evidence="3 4">
    <name type="scientific">Penaeus vannamei</name>
    <name type="common">Whiteleg shrimp</name>
    <name type="synonym">Litopenaeus vannamei</name>
    <dbReference type="NCBI Taxonomy" id="6689"/>
    <lineage>
        <taxon>Eukaryota</taxon>
        <taxon>Metazoa</taxon>
        <taxon>Ecdysozoa</taxon>
        <taxon>Arthropoda</taxon>
        <taxon>Crustacea</taxon>
        <taxon>Multicrustacea</taxon>
        <taxon>Malacostraca</taxon>
        <taxon>Eumalacostraca</taxon>
        <taxon>Eucarida</taxon>
        <taxon>Decapoda</taxon>
        <taxon>Dendrobranchiata</taxon>
        <taxon>Penaeoidea</taxon>
        <taxon>Penaeidae</taxon>
        <taxon>Penaeus</taxon>
    </lineage>
</organism>
<name>A0A423T7I3_PENVA</name>
<reference evidence="3 4" key="2">
    <citation type="submission" date="2019-01" db="EMBL/GenBank/DDBJ databases">
        <title>The decoding of complex shrimp genome reveals the adaptation for benthos swimmer, frequently molting mechanism and breeding impact on genome.</title>
        <authorList>
            <person name="Sun Y."/>
            <person name="Gao Y."/>
            <person name="Yu Y."/>
        </authorList>
    </citation>
    <scope>NUCLEOTIDE SEQUENCE [LARGE SCALE GENOMIC DNA]</scope>
    <source>
        <tissue evidence="3">Muscle</tissue>
    </source>
</reference>
<evidence type="ECO:0000256" key="1">
    <source>
        <dbReference type="SAM" id="MobiDB-lite"/>
    </source>
</evidence>
<keyword evidence="2" id="KW-0812">Transmembrane</keyword>
<evidence type="ECO:0000313" key="3">
    <source>
        <dbReference type="EMBL" id="ROT72404.1"/>
    </source>
</evidence>
<evidence type="ECO:0000313" key="4">
    <source>
        <dbReference type="Proteomes" id="UP000283509"/>
    </source>
</evidence>
<proteinExistence type="predicted"/>
<dbReference type="Proteomes" id="UP000283509">
    <property type="component" value="Unassembled WGS sequence"/>
</dbReference>